<reference evidence="2" key="2">
    <citation type="journal article" date="2015" name="Data Brief">
        <title>Shoot transcriptome of the giant reed, Arundo donax.</title>
        <authorList>
            <person name="Barrero R.A."/>
            <person name="Guerrero F.D."/>
            <person name="Moolhuijzen P."/>
            <person name="Goolsby J.A."/>
            <person name="Tidwell J."/>
            <person name="Bellgard S.E."/>
            <person name="Bellgard M.I."/>
        </authorList>
    </citation>
    <scope>NUCLEOTIDE SEQUENCE</scope>
    <source>
        <tissue evidence="2">Shoot tissue taken approximately 20 cm above the soil surface</tissue>
    </source>
</reference>
<evidence type="ECO:0000256" key="1">
    <source>
        <dbReference type="SAM" id="Phobius"/>
    </source>
</evidence>
<name>A0A0A9BQI3_ARUDO</name>
<accession>A0A0A9BQI3</accession>
<keyword evidence="1" id="KW-0812">Transmembrane</keyword>
<dbReference type="EMBL" id="GBRH01231656">
    <property type="protein sequence ID" value="JAD66239.1"/>
    <property type="molecule type" value="Transcribed_RNA"/>
</dbReference>
<organism evidence="2">
    <name type="scientific">Arundo donax</name>
    <name type="common">Giant reed</name>
    <name type="synonym">Donax arundinaceus</name>
    <dbReference type="NCBI Taxonomy" id="35708"/>
    <lineage>
        <taxon>Eukaryota</taxon>
        <taxon>Viridiplantae</taxon>
        <taxon>Streptophyta</taxon>
        <taxon>Embryophyta</taxon>
        <taxon>Tracheophyta</taxon>
        <taxon>Spermatophyta</taxon>
        <taxon>Magnoliopsida</taxon>
        <taxon>Liliopsida</taxon>
        <taxon>Poales</taxon>
        <taxon>Poaceae</taxon>
        <taxon>PACMAD clade</taxon>
        <taxon>Arundinoideae</taxon>
        <taxon>Arundineae</taxon>
        <taxon>Arundo</taxon>
    </lineage>
</organism>
<feature type="transmembrane region" description="Helical" evidence="1">
    <location>
        <begin position="19"/>
        <end position="36"/>
    </location>
</feature>
<evidence type="ECO:0000313" key="2">
    <source>
        <dbReference type="EMBL" id="JAD66239.1"/>
    </source>
</evidence>
<sequence length="37" mass="4221">MHLLTRTDMVTRHHIGVKYVYHIPISSVAISSLLIAF</sequence>
<keyword evidence="1" id="KW-1133">Transmembrane helix</keyword>
<proteinExistence type="predicted"/>
<reference evidence="2" key="1">
    <citation type="submission" date="2014-09" db="EMBL/GenBank/DDBJ databases">
        <authorList>
            <person name="Magalhaes I.L.F."/>
            <person name="Oliveira U."/>
            <person name="Santos F.R."/>
            <person name="Vidigal T.H.D.A."/>
            <person name="Brescovit A.D."/>
            <person name="Santos A.J."/>
        </authorList>
    </citation>
    <scope>NUCLEOTIDE SEQUENCE</scope>
    <source>
        <tissue evidence="2">Shoot tissue taken approximately 20 cm above the soil surface</tissue>
    </source>
</reference>
<keyword evidence="1" id="KW-0472">Membrane</keyword>
<protein>
    <submittedName>
        <fullName evidence="2">Uncharacterized protein</fullName>
    </submittedName>
</protein>
<dbReference type="AlphaFoldDB" id="A0A0A9BQI3"/>